<gene>
    <name evidence="2" type="ORF">OAUR00152_LOCUS34194</name>
</gene>
<feature type="region of interest" description="Disordered" evidence="1">
    <location>
        <begin position="1"/>
        <end position="21"/>
    </location>
</feature>
<evidence type="ECO:0000256" key="1">
    <source>
        <dbReference type="SAM" id="MobiDB-lite"/>
    </source>
</evidence>
<sequence length="154" mass="17389">MLNKPETNYGGVGFSSPAQDEDAKLTIDQKRKLTLEWFNSNVSIGDFRAGEEKVPRPFIRKAVKTLGLEDLREKRDEEGCAALAETKIMTFRLGVSPDLEKKPRKENPLSLDEKRQITAEWFRSDASSIREFRSGDKTVPRAFMRKAASALGLL</sequence>
<organism evidence="2">
    <name type="scientific">Odontella aurita</name>
    <dbReference type="NCBI Taxonomy" id="265563"/>
    <lineage>
        <taxon>Eukaryota</taxon>
        <taxon>Sar</taxon>
        <taxon>Stramenopiles</taxon>
        <taxon>Ochrophyta</taxon>
        <taxon>Bacillariophyta</taxon>
        <taxon>Mediophyceae</taxon>
        <taxon>Biddulphiophycidae</taxon>
        <taxon>Eupodiscales</taxon>
        <taxon>Odontellaceae</taxon>
        <taxon>Odontella</taxon>
    </lineage>
</organism>
<accession>A0A7S4JUK2</accession>
<dbReference type="EMBL" id="HBKQ01049605">
    <property type="protein sequence ID" value="CAE2274819.1"/>
    <property type="molecule type" value="Transcribed_RNA"/>
</dbReference>
<dbReference type="AlphaFoldDB" id="A0A7S4JUK2"/>
<proteinExistence type="predicted"/>
<name>A0A7S4JUK2_9STRA</name>
<reference evidence="2" key="1">
    <citation type="submission" date="2021-01" db="EMBL/GenBank/DDBJ databases">
        <authorList>
            <person name="Corre E."/>
            <person name="Pelletier E."/>
            <person name="Niang G."/>
            <person name="Scheremetjew M."/>
            <person name="Finn R."/>
            <person name="Kale V."/>
            <person name="Holt S."/>
            <person name="Cochrane G."/>
            <person name="Meng A."/>
            <person name="Brown T."/>
            <person name="Cohen L."/>
        </authorList>
    </citation>
    <scope>NUCLEOTIDE SEQUENCE</scope>
    <source>
        <strain evidence="2">Isolate 1302-5</strain>
    </source>
</reference>
<evidence type="ECO:0000313" key="2">
    <source>
        <dbReference type="EMBL" id="CAE2274819.1"/>
    </source>
</evidence>
<protein>
    <submittedName>
        <fullName evidence="2">Uncharacterized protein</fullName>
    </submittedName>
</protein>